<accession>A0A1J5Q2Q3</accession>
<proteinExistence type="predicted"/>
<evidence type="ECO:0000259" key="3">
    <source>
        <dbReference type="Pfam" id="PF07687"/>
    </source>
</evidence>
<reference evidence="4" key="1">
    <citation type="submission" date="2016-10" db="EMBL/GenBank/DDBJ databases">
        <title>Sequence of Gallionella enrichment culture.</title>
        <authorList>
            <person name="Poehlein A."/>
            <person name="Muehling M."/>
            <person name="Daniel R."/>
        </authorList>
    </citation>
    <scope>NUCLEOTIDE SEQUENCE</scope>
</reference>
<dbReference type="SUPFAM" id="SSF55031">
    <property type="entry name" value="Bacterial exopeptidase dimerisation domain"/>
    <property type="match status" value="1"/>
</dbReference>
<keyword evidence="1" id="KW-0479">Metal-binding</keyword>
<keyword evidence="2 4" id="KW-0378">Hydrolase</keyword>
<evidence type="ECO:0000256" key="2">
    <source>
        <dbReference type="ARBA" id="ARBA00022801"/>
    </source>
</evidence>
<dbReference type="InterPro" id="IPR050072">
    <property type="entry name" value="Peptidase_M20A"/>
</dbReference>
<evidence type="ECO:0000256" key="1">
    <source>
        <dbReference type="ARBA" id="ARBA00022723"/>
    </source>
</evidence>
<dbReference type="PANTHER" id="PTHR43808">
    <property type="entry name" value="ACETYLORNITHINE DEACETYLASE"/>
    <property type="match status" value="1"/>
</dbReference>
<dbReference type="GO" id="GO:0046872">
    <property type="term" value="F:metal ion binding"/>
    <property type="evidence" value="ECO:0007669"/>
    <property type="project" value="UniProtKB-KW"/>
</dbReference>
<name>A0A1J5Q2Q3_9ZZZZ</name>
<dbReference type="InterPro" id="IPR011650">
    <property type="entry name" value="Peptidase_M20_dimer"/>
</dbReference>
<sequence length="367" mass="38766">MTTGIENVEEQMVEDVRKLVEISSPTYDVPAVALAIDEANRQLGVRLGSVGIVKTVKDRPILHWGSAHPSILLLCHLDTVWPHGSFTPAWEIDGDRMHGPGVFDMKAGFVQGVHAIASLRAEFGEKLNQVAILATSDEETGSAASRGYLEEVAASAKAVFILESSIGGKLKTARSGTSMYRLEVVGKSVHAGLEPEKGINTTIEISYVIPLIAALSHPEIGTTVTPTVLSSGTTLNTVPGLAVLDVDVRAKTAEEQERVDRQIRNIKGVRGEFNWSGGINRPPLEAKASRDLYALAEISATKLGLPPIGQAAVGGASDGNFTAAMGIPTIDGIGAVGEGAHAPNEMASINGMVERSRLLAEMVRALL</sequence>
<dbReference type="InterPro" id="IPR002933">
    <property type="entry name" value="Peptidase_M20"/>
</dbReference>
<dbReference type="InterPro" id="IPR017150">
    <property type="entry name" value="Pept_M20_glutamate_carboxypep"/>
</dbReference>
<dbReference type="PANTHER" id="PTHR43808:SF9">
    <property type="entry name" value="BLL0789 PROTEIN"/>
    <property type="match status" value="1"/>
</dbReference>
<dbReference type="Gene3D" id="3.30.70.360">
    <property type="match status" value="1"/>
</dbReference>
<dbReference type="EC" id="3.4.17.11" evidence="4"/>
<comment type="caution">
    <text evidence="4">The sequence shown here is derived from an EMBL/GenBank/DDBJ whole genome shotgun (WGS) entry which is preliminary data.</text>
</comment>
<dbReference type="Gene3D" id="3.40.630.10">
    <property type="entry name" value="Zn peptidases"/>
    <property type="match status" value="1"/>
</dbReference>
<feature type="domain" description="Peptidase M20 dimerisation" evidence="3">
    <location>
        <begin position="173"/>
        <end position="266"/>
    </location>
</feature>
<dbReference type="SUPFAM" id="SSF53187">
    <property type="entry name" value="Zn-dependent exopeptidases"/>
    <property type="match status" value="1"/>
</dbReference>
<organism evidence="4">
    <name type="scientific">mine drainage metagenome</name>
    <dbReference type="NCBI Taxonomy" id="410659"/>
    <lineage>
        <taxon>unclassified sequences</taxon>
        <taxon>metagenomes</taxon>
        <taxon>ecological metagenomes</taxon>
    </lineage>
</organism>
<keyword evidence="4" id="KW-0121">Carboxypeptidase</keyword>
<keyword evidence="4" id="KW-0645">Protease</keyword>
<dbReference type="Pfam" id="PF01546">
    <property type="entry name" value="Peptidase_M20"/>
    <property type="match status" value="1"/>
</dbReference>
<dbReference type="EMBL" id="MLJW01001580">
    <property type="protein sequence ID" value="OIQ77584.1"/>
    <property type="molecule type" value="Genomic_DNA"/>
</dbReference>
<evidence type="ECO:0000313" key="4">
    <source>
        <dbReference type="EMBL" id="OIQ77584.1"/>
    </source>
</evidence>
<gene>
    <name evidence="4" type="primary">cpg2</name>
    <name evidence="4" type="ORF">GALL_407200</name>
</gene>
<protein>
    <submittedName>
        <fullName evidence="4">Carboxypeptidase G2</fullName>
        <ecNumber evidence="4">3.4.17.11</ecNumber>
    </submittedName>
</protein>
<dbReference type="PIRSF" id="PIRSF037238">
    <property type="entry name" value="Carboxypeptidase_G2"/>
    <property type="match status" value="1"/>
</dbReference>
<dbReference type="GO" id="GO:0004180">
    <property type="term" value="F:carboxypeptidase activity"/>
    <property type="evidence" value="ECO:0007669"/>
    <property type="project" value="UniProtKB-KW"/>
</dbReference>
<dbReference type="InterPro" id="IPR036264">
    <property type="entry name" value="Bact_exopeptidase_dim_dom"/>
</dbReference>
<dbReference type="AlphaFoldDB" id="A0A1J5Q2Q3"/>
<dbReference type="Pfam" id="PF07687">
    <property type="entry name" value="M20_dimer"/>
    <property type="match status" value="1"/>
</dbReference>